<keyword evidence="6" id="KW-0411">Iron-sulfur</keyword>
<dbReference type="AlphaFoldDB" id="A0A645D9Y3"/>
<evidence type="ECO:0000256" key="6">
    <source>
        <dbReference type="ARBA" id="ARBA00023014"/>
    </source>
</evidence>
<dbReference type="GO" id="GO:0046872">
    <property type="term" value="F:metal ion binding"/>
    <property type="evidence" value="ECO:0007669"/>
    <property type="project" value="UniProtKB-KW"/>
</dbReference>
<dbReference type="GO" id="GO:0070475">
    <property type="term" value="P:rRNA base methylation"/>
    <property type="evidence" value="ECO:0007669"/>
    <property type="project" value="TreeGrafter"/>
</dbReference>
<evidence type="ECO:0000256" key="4">
    <source>
        <dbReference type="ARBA" id="ARBA00022723"/>
    </source>
</evidence>
<evidence type="ECO:0000313" key="8">
    <source>
        <dbReference type="EMBL" id="MPM85733.1"/>
    </source>
</evidence>
<dbReference type="EC" id="2.1.1.192" evidence="8"/>
<dbReference type="InterPro" id="IPR013785">
    <property type="entry name" value="Aldolase_TIM"/>
</dbReference>
<keyword evidence="2" id="KW-0004">4Fe-4S</keyword>
<evidence type="ECO:0000259" key="7">
    <source>
        <dbReference type="PROSITE" id="PS51918"/>
    </source>
</evidence>
<dbReference type="EMBL" id="VSSQ01033950">
    <property type="protein sequence ID" value="MPM85733.1"/>
    <property type="molecule type" value="Genomic_DNA"/>
</dbReference>
<evidence type="ECO:0000256" key="2">
    <source>
        <dbReference type="ARBA" id="ARBA00022485"/>
    </source>
</evidence>
<keyword evidence="8" id="KW-0808">Transferase</keyword>
<proteinExistence type="predicted"/>
<protein>
    <submittedName>
        <fullName evidence="8">Putative dual-specificity RNA methyltransferase RlmN</fullName>
        <ecNumber evidence="8">2.1.1.192</ecNumber>
    </submittedName>
</protein>
<dbReference type="InterPro" id="IPR007197">
    <property type="entry name" value="rSAM"/>
</dbReference>
<comment type="cofactor">
    <cofactor evidence="1">
        <name>[4Fe-4S] cluster</name>
        <dbReference type="ChEBI" id="CHEBI:49883"/>
    </cofactor>
</comment>
<feature type="domain" description="Radical SAM core" evidence="7">
    <location>
        <begin position="1"/>
        <end position="110"/>
    </location>
</feature>
<dbReference type="GO" id="GO:0030488">
    <property type="term" value="P:tRNA methylation"/>
    <property type="evidence" value="ECO:0007669"/>
    <property type="project" value="TreeGrafter"/>
</dbReference>
<evidence type="ECO:0000256" key="1">
    <source>
        <dbReference type="ARBA" id="ARBA00001966"/>
    </source>
</evidence>
<dbReference type="GO" id="GO:0008168">
    <property type="term" value="F:methyltransferase activity"/>
    <property type="evidence" value="ECO:0007669"/>
    <property type="project" value="UniProtKB-KW"/>
</dbReference>
<keyword evidence="5" id="KW-0408">Iron</keyword>
<keyword evidence="8" id="KW-0489">Methyltransferase</keyword>
<name>A0A645D9Y3_9ZZZZ</name>
<dbReference type="GO" id="GO:0051539">
    <property type="term" value="F:4 iron, 4 sulfur cluster binding"/>
    <property type="evidence" value="ECO:0007669"/>
    <property type="project" value="UniProtKB-KW"/>
</dbReference>
<accession>A0A645D9Y3</accession>
<evidence type="ECO:0000256" key="5">
    <source>
        <dbReference type="ARBA" id="ARBA00023004"/>
    </source>
</evidence>
<dbReference type="PANTHER" id="PTHR30544:SF5">
    <property type="entry name" value="RADICAL SAM CORE DOMAIN-CONTAINING PROTEIN"/>
    <property type="match status" value="1"/>
</dbReference>
<gene>
    <name evidence="8" type="primary">rlmN_39</name>
    <name evidence="8" type="ORF">SDC9_132814</name>
</gene>
<keyword evidence="4" id="KW-0479">Metal-binding</keyword>
<sequence>MSLHSPLSVQREKLMPIEKTFKAADIIELLREYDWSHQRRLSFEYIMFDGVNDAPVYARELSKFLSGLDCRVNLIRFHKIPGSDLSPSTEETMIAFRDFLTAKGFTCTIRASRGEDIFAACGMLSTTKEPRTGIQD</sequence>
<evidence type="ECO:0000256" key="3">
    <source>
        <dbReference type="ARBA" id="ARBA00022691"/>
    </source>
</evidence>
<dbReference type="InterPro" id="IPR040072">
    <property type="entry name" value="Methyltransferase_A"/>
</dbReference>
<keyword evidence="3" id="KW-0949">S-adenosyl-L-methionine</keyword>
<reference evidence="8" key="1">
    <citation type="submission" date="2019-08" db="EMBL/GenBank/DDBJ databases">
        <authorList>
            <person name="Kucharzyk K."/>
            <person name="Murdoch R.W."/>
            <person name="Higgins S."/>
            <person name="Loffler F."/>
        </authorList>
    </citation>
    <scope>NUCLEOTIDE SEQUENCE</scope>
</reference>
<comment type="caution">
    <text evidence="8">The sequence shown here is derived from an EMBL/GenBank/DDBJ whole genome shotgun (WGS) entry which is preliminary data.</text>
</comment>
<organism evidence="8">
    <name type="scientific">bioreactor metagenome</name>
    <dbReference type="NCBI Taxonomy" id="1076179"/>
    <lineage>
        <taxon>unclassified sequences</taxon>
        <taxon>metagenomes</taxon>
        <taxon>ecological metagenomes</taxon>
    </lineage>
</organism>
<dbReference type="PANTHER" id="PTHR30544">
    <property type="entry name" value="23S RRNA METHYLTRANSFERASE"/>
    <property type="match status" value="1"/>
</dbReference>
<dbReference type="Gene3D" id="3.20.20.70">
    <property type="entry name" value="Aldolase class I"/>
    <property type="match status" value="1"/>
</dbReference>
<dbReference type="PROSITE" id="PS51918">
    <property type="entry name" value="RADICAL_SAM"/>
    <property type="match status" value="1"/>
</dbReference>